<protein>
    <submittedName>
        <fullName evidence="2">Uncharacterized protein</fullName>
    </submittedName>
</protein>
<dbReference type="AlphaFoldDB" id="A0A8X6MEB1"/>
<organism evidence="2 3">
    <name type="scientific">Nephila pilipes</name>
    <name type="common">Giant wood spider</name>
    <name type="synonym">Nephila maculata</name>
    <dbReference type="NCBI Taxonomy" id="299642"/>
    <lineage>
        <taxon>Eukaryota</taxon>
        <taxon>Metazoa</taxon>
        <taxon>Ecdysozoa</taxon>
        <taxon>Arthropoda</taxon>
        <taxon>Chelicerata</taxon>
        <taxon>Arachnida</taxon>
        <taxon>Araneae</taxon>
        <taxon>Araneomorphae</taxon>
        <taxon>Entelegynae</taxon>
        <taxon>Araneoidea</taxon>
        <taxon>Nephilidae</taxon>
        <taxon>Nephila</taxon>
    </lineage>
</organism>
<evidence type="ECO:0000256" key="1">
    <source>
        <dbReference type="SAM" id="MobiDB-lite"/>
    </source>
</evidence>
<keyword evidence="3" id="KW-1185">Reference proteome</keyword>
<name>A0A8X6MEB1_NEPPI</name>
<dbReference type="Proteomes" id="UP000887013">
    <property type="component" value="Unassembled WGS sequence"/>
</dbReference>
<feature type="region of interest" description="Disordered" evidence="1">
    <location>
        <begin position="46"/>
        <end position="68"/>
    </location>
</feature>
<proteinExistence type="predicted"/>
<gene>
    <name evidence="2" type="ORF">NPIL_521561</name>
</gene>
<dbReference type="EMBL" id="BMAW01091231">
    <property type="protein sequence ID" value="GFS48656.1"/>
    <property type="molecule type" value="Genomic_DNA"/>
</dbReference>
<reference evidence="2" key="1">
    <citation type="submission" date="2020-08" db="EMBL/GenBank/DDBJ databases">
        <title>Multicomponent nature underlies the extraordinary mechanical properties of spider dragline silk.</title>
        <authorList>
            <person name="Kono N."/>
            <person name="Nakamura H."/>
            <person name="Mori M."/>
            <person name="Yoshida Y."/>
            <person name="Ohtoshi R."/>
            <person name="Malay A.D."/>
            <person name="Moran D.A.P."/>
            <person name="Tomita M."/>
            <person name="Numata K."/>
            <person name="Arakawa K."/>
        </authorList>
    </citation>
    <scope>NUCLEOTIDE SEQUENCE</scope>
</reference>
<evidence type="ECO:0000313" key="2">
    <source>
        <dbReference type="EMBL" id="GFS48656.1"/>
    </source>
</evidence>
<accession>A0A8X6MEB1</accession>
<sequence>MAQYTSLRKKSNEEHFTQRGPGIHFDTDCVQGLQPQKCLSYNDENKEIASGAKPPSQDKGKGLPHGKPISLRVGRLGINSQTHLIFGLL</sequence>
<feature type="region of interest" description="Disordered" evidence="1">
    <location>
        <begin position="1"/>
        <end position="27"/>
    </location>
</feature>
<comment type="caution">
    <text evidence="2">The sequence shown here is derived from an EMBL/GenBank/DDBJ whole genome shotgun (WGS) entry which is preliminary data.</text>
</comment>
<evidence type="ECO:0000313" key="3">
    <source>
        <dbReference type="Proteomes" id="UP000887013"/>
    </source>
</evidence>